<dbReference type="SMART" id="SM00868">
    <property type="entry name" value="zf-AD"/>
    <property type="match status" value="1"/>
</dbReference>
<dbReference type="Proteomes" id="UP000653454">
    <property type="component" value="Unassembled WGS sequence"/>
</dbReference>
<reference evidence="3" key="1">
    <citation type="submission" date="2020-11" db="EMBL/GenBank/DDBJ databases">
        <authorList>
            <person name="Whiteford S."/>
        </authorList>
    </citation>
    <scope>NUCLEOTIDE SEQUENCE</scope>
</reference>
<feature type="binding site" evidence="1">
    <location>
        <position position="32"/>
    </location>
    <ligand>
        <name>Zn(2+)</name>
        <dbReference type="ChEBI" id="CHEBI:29105"/>
    </ligand>
</feature>
<dbReference type="InterPro" id="IPR012934">
    <property type="entry name" value="Znf_AD"/>
</dbReference>
<dbReference type="EMBL" id="CAJHNJ030000149">
    <property type="protein sequence ID" value="CAG9136593.1"/>
    <property type="molecule type" value="Genomic_DNA"/>
</dbReference>
<dbReference type="GO" id="GO:0005634">
    <property type="term" value="C:nucleus"/>
    <property type="evidence" value="ECO:0007669"/>
    <property type="project" value="InterPro"/>
</dbReference>
<evidence type="ECO:0000313" key="3">
    <source>
        <dbReference type="EMBL" id="CAG9136593.1"/>
    </source>
</evidence>
<keyword evidence="1" id="KW-0862">Zinc</keyword>
<evidence type="ECO:0000259" key="2">
    <source>
        <dbReference type="PROSITE" id="PS51915"/>
    </source>
</evidence>
<evidence type="ECO:0000313" key="4">
    <source>
        <dbReference type="Proteomes" id="UP000653454"/>
    </source>
</evidence>
<dbReference type="Pfam" id="PF07776">
    <property type="entry name" value="zf-AD"/>
    <property type="match status" value="1"/>
</dbReference>
<dbReference type="SUPFAM" id="SSF57716">
    <property type="entry name" value="Glucocorticoid receptor-like (DNA-binding domain)"/>
    <property type="match status" value="1"/>
</dbReference>
<protein>
    <submittedName>
        <fullName evidence="3">(diamondback moth) hypothetical protein</fullName>
    </submittedName>
</protein>
<sequence>MASLVLMKSVILSKALQRKRKIKTKMITNKICRVCREPTADAPIFNNCLESYLAKEILYFSGVTISKLDKFPHFICDTCYKLLHGCILFRHMCRQSDKAFRKTYSTIVKHQNPPINVLPVEVKVEECVSNDSFENDMDANSAEENDFTANNINEIDANDRVTNYTEANCTDANKDEEIMGISGSADSSNVPSPPYSETGLWDCTDCSKDFNNMASYNKHLTNCKSKVTT</sequence>
<gene>
    <name evidence="3" type="ORF">PLXY2_LOCUS14847</name>
</gene>
<evidence type="ECO:0000256" key="1">
    <source>
        <dbReference type="PROSITE-ProRule" id="PRU01263"/>
    </source>
</evidence>
<name>A0A8S4G671_PLUXY</name>
<proteinExistence type="predicted"/>
<dbReference type="GO" id="GO:0008270">
    <property type="term" value="F:zinc ion binding"/>
    <property type="evidence" value="ECO:0007669"/>
    <property type="project" value="UniProtKB-UniRule"/>
</dbReference>
<feature type="binding site" evidence="1">
    <location>
        <position position="79"/>
    </location>
    <ligand>
        <name>Zn(2+)</name>
        <dbReference type="ChEBI" id="CHEBI:29105"/>
    </ligand>
</feature>
<keyword evidence="1" id="KW-0863">Zinc-finger</keyword>
<dbReference type="Gene3D" id="3.40.1800.20">
    <property type="match status" value="1"/>
</dbReference>
<comment type="caution">
    <text evidence="3">The sequence shown here is derived from an EMBL/GenBank/DDBJ whole genome shotgun (WGS) entry which is preliminary data.</text>
</comment>
<keyword evidence="1" id="KW-0479">Metal-binding</keyword>
<dbReference type="PROSITE" id="PS51915">
    <property type="entry name" value="ZAD"/>
    <property type="match status" value="1"/>
</dbReference>
<feature type="binding site" evidence="1">
    <location>
        <position position="76"/>
    </location>
    <ligand>
        <name>Zn(2+)</name>
        <dbReference type="ChEBI" id="CHEBI:29105"/>
    </ligand>
</feature>
<keyword evidence="4" id="KW-1185">Reference proteome</keyword>
<dbReference type="AlphaFoldDB" id="A0A8S4G671"/>
<accession>A0A8S4G671</accession>
<feature type="binding site" evidence="1">
    <location>
        <position position="35"/>
    </location>
    <ligand>
        <name>Zn(2+)</name>
        <dbReference type="ChEBI" id="CHEBI:29105"/>
    </ligand>
</feature>
<feature type="domain" description="ZAD" evidence="2">
    <location>
        <begin position="30"/>
        <end position="103"/>
    </location>
</feature>
<organism evidence="3 4">
    <name type="scientific">Plutella xylostella</name>
    <name type="common">Diamondback moth</name>
    <name type="synonym">Plutella maculipennis</name>
    <dbReference type="NCBI Taxonomy" id="51655"/>
    <lineage>
        <taxon>Eukaryota</taxon>
        <taxon>Metazoa</taxon>
        <taxon>Ecdysozoa</taxon>
        <taxon>Arthropoda</taxon>
        <taxon>Hexapoda</taxon>
        <taxon>Insecta</taxon>
        <taxon>Pterygota</taxon>
        <taxon>Neoptera</taxon>
        <taxon>Endopterygota</taxon>
        <taxon>Lepidoptera</taxon>
        <taxon>Glossata</taxon>
        <taxon>Ditrysia</taxon>
        <taxon>Yponomeutoidea</taxon>
        <taxon>Plutellidae</taxon>
        <taxon>Plutella</taxon>
    </lineage>
</organism>